<keyword evidence="4" id="KW-0106">Calcium</keyword>
<feature type="non-terminal residue" evidence="13">
    <location>
        <position position="247"/>
    </location>
</feature>
<feature type="transmembrane region" description="Helical" evidence="11">
    <location>
        <begin position="198"/>
        <end position="221"/>
    </location>
</feature>
<accession>A0A382U9U0</accession>
<evidence type="ECO:0000256" key="8">
    <source>
        <dbReference type="ARBA" id="ARBA00023136"/>
    </source>
</evidence>
<dbReference type="GO" id="GO:0098703">
    <property type="term" value="P:calcium ion import across plasma membrane"/>
    <property type="evidence" value="ECO:0007669"/>
    <property type="project" value="TreeGrafter"/>
</dbReference>
<proteinExistence type="predicted"/>
<dbReference type="Pfam" id="PF00520">
    <property type="entry name" value="Ion_trans"/>
    <property type="match status" value="1"/>
</dbReference>
<dbReference type="InterPro" id="IPR027359">
    <property type="entry name" value="Volt_channel_dom_sf"/>
</dbReference>
<comment type="subcellular location">
    <subcellularLocation>
        <location evidence="1">Membrane</location>
        <topology evidence="1">Multi-pass membrane protein</topology>
    </subcellularLocation>
</comment>
<feature type="transmembrane region" description="Helical" evidence="11">
    <location>
        <begin position="18"/>
        <end position="38"/>
    </location>
</feature>
<organism evidence="13">
    <name type="scientific">marine metagenome</name>
    <dbReference type="NCBI Taxonomy" id="408172"/>
    <lineage>
        <taxon>unclassified sequences</taxon>
        <taxon>metagenomes</taxon>
        <taxon>ecological metagenomes</taxon>
    </lineage>
</organism>
<protein>
    <recommendedName>
        <fullName evidence="12">Ion transport domain-containing protein</fullName>
    </recommendedName>
</protein>
<evidence type="ECO:0000256" key="4">
    <source>
        <dbReference type="ARBA" id="ARBA00022837"/>
    </source>
</evidence>
<evidence type="ECO:0000313" key="13">
    <source>
        <dbReference type="EMBL" id="SVD31056.1"/>
    </source>
</evidence>
<dbReference type="Gene3D" id="1.10.287.70">
    <property type="match status" value="1"/>
</dbReference>
<feature type="transmembrane region" description="Helical" evidence="11">
    <location>
        <begin position="138"/>
        <end position="156"/>
    </location>
</feature>
<keyword evidence="3 11" id="KW-0812">Transmembrane</keyword>
<dbReference type="AlphaFoldDB" id="A0A382U9U0"/>
<keyword evidence="9" id="KW-0325">Glycoprotein</keyword>
<keyword evidence="2" id="KW-0813">Transport</keyword>
<gene>
    <name evidence="13" type="ORF">METZ01_LOCUS383910</name>
</gene>
<dbReference type="PANTHER" id="PTHR45628:SF7">
    <property type="entry name" value="VOLTAGE-DEPENDENT CALCIUM CHANNEL TYPE A SUBUNIT ALPHA-1"/>
    <property type="match status" value="1"/>
</dbReference>
<feature type="domain" description="Ion transport" evidence="12">
    <location>
        <begin position="12"/>
        <end position="228"/>
    </location>
</feature>
<evidence type="ECO:0000256" key="5">
    <source>
        <dbReference type="ARBA" id="ARBA00022882"/>
    </source>
</evidence>
<evidence type="ECO:0000256" key="10">
    <source>
        <dbReference type="ARBA" id="ARBA00023303"/>
    </source>
</evidence>
<evidence type="ECO:0000256" key="3">
    <source>
        <dbReference type="ARBA" id="ARBA00022692"/>
    </source>
</evidence>
<sequence>MFTEKFKSLAANKFFEKIVILVILISAFMIGLSTYSVPEWIENFIYFFDISITVFFAIEIFIRFKSYNKVLNFFKNGWNIFDLLIVIGSLIPLDGSETVFLGRLLRIVRVLRLVSFLPELRTLVAILYRALPKIGNIVLLMFILFYIYGGFGSLLFAEINPSYWGDISIAMLTLFRVLTLENWSEVMYETMSVYPISWIYYVSFIFITVFALINMMVGVVVDEFLTNTESKLFGKLENNQQLMRDNQ</sequence>
<dbReference type="InterPro" id="IPR005821">
    <property type="entry name" value="Ion_trans_dom"/>
</dbReference>
<keyword evidence="7" id="KW-0406">Ion transport</keyword>
<keyword evidence="10" id="KW-0407">Ion channel</keyword>
<dbReference type="SUPFAM" id="SSF81324">
    <property type="entry name" value="Voltage-gated potassium channels"/>
    <property type="match status" value="1"/>
</dbReference>
<keyword evidence="8 11" id="KW-0472">Membrane</keyword>
<dbReference type="GO" id="GO:0008331">
    <property type="term" value="F:high voltage-gated calcium channel activity"/>
    <property type="evidence" value="ECO:0007669"/>
    <property type="project" value="TreeGrafter"/>
</dbReference>
<evidence type="ECO:0000259" key="12">
    <source>
        <dbReference type="Pfam" id="PF00520"/>
    </source>
</evidence>
<dbReference type="PANTHER" id="PTHR45628">
    <property type="entry name" value="VOLTAGE-DEPENDENT CALCIUM CHANNEL TYPE A SUBUNIT ALPHA-1"/>
    <property type="match status" value="1"/>
</dbReference>
<reference evidence="13" key="1">
    <citation type="submission" date="2018-05" db="EMBL/GenBank/DDBJ databases">
        <authorList>
            <person name="Lanie J.A."/>
            <person name="Ng W.-L."/>
            <person name="Kazmierczak K.M."/>
            <person name="Andrzejewski T.M."/>
            <person name="Davidsen T.M."/>
            <person name="Wayne K.J."/>
            <person name="Tettelin H."/>
            <person name="Glass J.I."/>
            <person name="Rusch D."/>
            <person name="Podicherti R."/>
            <person name="Tsui H.-C.T."/>
            <person name="Winkler M.E."/>
        </authorList>
    </citation>
    <scope>NUCLEOTIDE SEQUENCE</scope>
</reference>
<dbReference type="GO" id="GO:0005891">
    <property type="term" value="C:voltage-gated calcium channel complex"/>
    <property type="evidence" value="ECO:0007669"/>
    <property type="project" value="TreeGrafter"/>
</dbReference>
<evidence type="ECO:0000256" key="7">
    <source>
        <dbReference type="ARBA" id="ARBA00023065"/>
    </source>
</evidence>
<evidence type="ECO:0000256" key="11">
    <source>
        <dbReference type="SAM" id="Phobius"/>
    </source>
</evidence>
<keyword evidence="5" id="KW-0851">Voltage-gated channel</keyword>
<evidence type="ECO:0000256" key="1">
    <source>
        <dbReference type="ARBA" id="ARBA00004141"/>
    </source>
</evidence>
<dbReference type="Gene3D" id="1.20.120.350">
    <property type="entry name" value="Voltage-gated potassium channels. Chain C"/>
    <property type="match status" value="1"/>
</dbReference>
<dbReference type="EMBL" id="UINC01142613">
    <property type="protein sequence ID" value="SVD31056.1"/>
    <property type="molecule type" value="Genomic_DNA"/>
</dbReference>
<keyword evidence="6 11" id="KW-1133">Transmembrane helix</keyword>
<evidence type="ECO:0000256" key="2">
    <source>
        <dbReference type="ARBA" id="ARBA00022448"/>
    </source>
</evidence>
<evidence type="ECO:0000256" key="6">
    <source>
        <dbReference type="ARBA" id="ARBA00022989"/>
    </source>
</evidence>
<evidence type="ECO:0000256" key="9">
    <source>
        <dbReference type="ARBA" id="ARBA00023180"/>
    </source>
</evidence>
<feature type="transmembrane region" description="Helical" evidence="11">
    <location>
        <begin position="44"/>
        <end position="64"/>
    </location>
</feature>
<name>A0A382U9U0_9ZZZZ</name>
<dbReference type="InterPro" id="IPR050599">
    <property type="entry name" value="VDCC_alpha-1_subunit"/>
</dbReference>